<dbReference type="PANTHER" id="PTHR40050">
    <property type="entry name" value="INNER SPORE COAT PROTEIN H"/>
    <property type="match status" value="1"/>
</dbReference>
<proteinExistence type="predicted"/>
<organism evidence="2 3">
    <name type="scientific">Podila minutissima</name>
    <dbReference type="NCBI Taxonomy" id="64525"/>
    <lineage>
        <taxon>Eukaryota</taxon>
        <taxon>Fungi</taxon>
        <taxon>Fungi incertae sedis</taxon>
        <taxon>Mucoromycota</taxon>
        <taxon>Mortierellomycotina</taxon>
        <taxon>Mortierellomycetes</taxon>
        <taxon>Mortierellales</taxon>
        <taxon>Mortierellaceae</taxon>
        <taxon>Podila</taxon>
    </lineage>
</organism>
<dbReference type="Proteomes" id="UP000696485">
    <property type="component" value="Unassembled WGS sequence"/>
</dbReference>
<gene>
    <name evidence="2" type="ORF">BG006_009010</name>
</gene>
<accession>A0A9P5SF62</accession>
<evidence type="ECO:0000256" key="1">
    <source>
        <dbReference type="SAM" id="SignalP"/>
    </source>
</evidence>
<feature type="signal peptide" evidence="1">
    <location>
        <begin position="1"/>
        <end position="18"/>
    </location>
</feature>
<comment type="caution">
    <text evidence="2">The sequence shown here is derived from an EMBL/GenBank/DDBJ whole genome shotgun (WGS) entry which is preliminary data.</text>
</comment>
<evidence type="ECO:0000313" key="3">
    <source>
        <dbReference type="Proteomes" id="UP000696485"/>
    </source>
</evidence>
<dbReference type="Pfam" id="PF08757">
    <property type="entry name" value="CotH"/>
    <property type="match status" value="1"/>
</dbReference>
<protein>
    <submittedName>
        <fullName evidence="2">Uncharacterized protein</fullName>
    </submittedName>
</protein>
<dbReference type="PANTHER" id="PTHR40050:SF1">
    <property type="entry name" value="INNER SPORE COAT PROTEIN H"/>
    <property type="match status" value="1"/>
</dbReference>
<evidence type="ECO:0000313" key="2">
    <source>
        <dbReference type="EMBL" id="KAF9327723.1"/>
    </source>
</evidence>
<keyword evidence="1" id="KW-0732">Signal</keyword>
<feature type="chain" id="PRO_5040160557" evidence="1">
    <location>
        <begin position="19"/>
        <end position="536"/>
    </location>
</feature>
<keyword evidence="3" id="KW-1185">Reference proteome</keyword>
<dbReference type="InterPro" id="IPR014867">
    <property type="entry name" value="Spore_coat_CotH_CotH2/3/7"/>
</dbReference>
<dbReference type="EMBL" id="JAAAUY010000635">
    <property type="protein sequence ID" value="KAF9327723.1"/>
    <property type="molecule type" value="Genomic_DNA"/>
</dbReference>
<sequence>MYIILTTGLLALASSVLADVTYNVVAFPDASTNRYAVEINKKLYVLRTSEATFPLWSANVAGVSTSSSYRYVQLDSDNGVINREKFQRHFSNKNATATMNEFFNRQTTITTLPAIKQVYKDIRPEPSKAFDSSQIATIYLTAEPTMFADLMNNPLDKKYEDIKVGFKFINANTVYSVNKAKLAVSGNSSRKFKKVSLRIKFNDDNGETFFDRPIIKLRAEATDPTMIREKLYLDLLNSVGVATYQGSYVRVYVNGKSHGFYLMVEDIEEPFLMNTIHHGTISDKKALGSLYQMGLREATMVYEGSSAVHYNPRIYSTKIRGSTDKDMKQWIAFMKDLQDWDPAAPGGVAYWNQRLDLDGFLRSMALEYLTGAWDAFWYRGHNFFMYHNPQRKVWQFIPTDFDHTFMSGNRPDVHTTYKKFGQGPLRKKFTARPLVTKLIYKNKDINKQFEAILSTITQDVFNSRVLDARIDAYKTQIEQDVAWDFLIDRSEQPGKKIHWTIDHFYTRIEGRNRKIISGLKPWISNRAKIVLDQIGE</sequence>
<reference evidence="2" key="1">
    <citation type="journal article" date="2020" name="Fungal Divers.">
        <title>Resolving the Mortierellaceae phylogeny through synthesis of multi-gene phylogenetics and phylogenomics.</title>
        <authorList>
            <person name="Vandepol N."/>
            <person name="Liber J."/>
            <person name="Desiro A."/>
            <person name="Na H."/>
            <person name="Kennedy M."/>
            <person name="Barry K."/>
            <person name="Grigoriev I.V."/>
            <person name="Miller A.N."/>
            <person name="O'Donnell K."/>
            <person name="Stajich J.E."/>
            <person name="Bonito G."/>
        </authorList>
    </citation>
    <scope>NUCLEOTIDE SEQUENCE</scope>
    <source>
        <strain evidence="2">NVP1</strain>
    </source>
</reference>
<dbReference type="AlphaFoldDB" id="A0A9P5SF62"/>
<name>A0A9P5SF62_9FUNG</name>